<proteinExistence type="predicted"/>
<reference evidence="1" key="1">
    <citation type="journal article" date="2025" name="Foods">
        <title>Unveiling the Microbial Signatures of Arabica Coffee Cherries: Insights into Ripeness Specific Diversity, Functional Traits, and Implications for Quality and Safety.</title>
        <authorList>
            <consortium name="RefSeq"/>
            <person name="Tenea G.N."/>
            <person name="Cifuentes V."/>
            <person name="Reyes P."/>
            <person name="Cevallos-Vallejos M."/>
        </authorList>
    </citation>
    <scope>NUCLEOTIDE SEQUENCE [LARGE SCALE GENOMIC DNA]</scope>
</reference>
<evidence type="ECO:0000313" key="1">
    <source>
        <dbReference type="Proteomes" id="UP001652660"/>
    </source>
</evidence>
<accession>A0ABM4U1M2</accession>
<reference evidence="2" key="2">
    <citation type="submission" date="2025-08" db="UniProtKB">
        <authorList>
            <consortium name="RefSeq"/>
        </authorList>
    </citation>
    <scope>IDENTIFICATION</scope>
    <source>
        <tissue evidence="2">Leaves</tissue>
    </source>
</reference>
<evidence type="ECO:0008006" key="3">
    <source>
        <dbReference type="Google" id="ProtNLM"/>
    </source>
</evidence>
<dbReference type="Gene3D" id="1.10.340.70">
    <property type="match status" value="1"/>
</dbReference>
<sequence>MSDDDDCEEMPELIKGDCLDEDSAEEDCSPTQGETGKTNVVADALSCRHYLLVFLDAKLLGFEMIKELYTHDPDFGDIYADGKYFLHDGFLFHVDKLCVPNSSVHDLLVREAYSGGLMGHFGMVKTLAMLQEHFYL</sequence>
<dbReference type="RefSeq" id="XP_071901185.1">
    <property type="nucleotide sequence ID" value="XM_072045084.1"/>
</dbReference>
<name>A0ABM4U1M2_COFAR</name>
<evidence type="ECO:0000313" key="2">
    <source>
        <dbReference type="RefSeq" id="XP_071901185.1"/>
    </source>
</evidence>
<keyword evidence="1" id="KW-1185">Reference proteome</keyword>
<dbReference type="GeneID" id="140005010"/>
<organism evidence="1 2">
    <name type="scientific">Coffea arabica</name>
    <name type="common">Arabian coffee</name>
    <dbReference type="NCBI Taxonomy" id="13443"/>
    <lineage>
        <taxon>Eukaryota</taxon>
        <taxon>Viridiplantae</taxon>
        <taxon>Streptophyta</taxon>
        <taxon>Embryophyta</taxon>
        <taxon>Tracheophyta</taxon>
        <taxon>Spermatophyta</taxon>
        <taxon>Magnoliopsida</taxon>
        <taxon>eudicotyledons</taxon>
        <taxon>Gunneridae</taxon>
        <taxon>Pentapetalae</taxon>
        <taxon>asterids</taxon>
        <taxon>lamiids</taxon>
        <taxon>Gentianales</taxon>
        <taxon>Rubiaceae</taxon>
        <taxon>Ixoroideae</taxon>
        <taxon>Gardenieae complex</taxon>
        <taxon>Bertiereae - Coffeeae clade</taxon>
        <taxon>Coffeeae</taxon>
        <taxon>Coffea</taxon>
    </lineage>
</organism>
<gene>
    <name evidence="2" type="primary">LOC140005010</name>
</gene>
<protein>
    <recommendedName>
        <fullName evidence="3">Integrase zinc-binding domain-containing protein</fullName>
    </recommendedName>
</protein>
<dbReference type="Proteomes" id="UP001652660">
    <property type="component" value="Chromosome 1c"/>
</dbReference>